<feature type="transmembrane region" description="Helical" evidence="1">
    <location>
        <begin position="61"/>
        <end position="79"/>
    </location>
</feature>
<keyword evidence="3" id="KW-1185">Reference proteome</keyword>
<sequence>MGLLTWIVIGLLVGFVAWSLFPARASGLVSSLVLAAVGALIGGYISSYFDYGSLTAFNSHALLLALAGALIMAGLGKILRI</sequence>
<feature type="transmembrane region" description="Helical" evidence="1">
    <location>
        <begin position="6"/>
        <end position="21"/>
    </location>
</feature>
<evidence type="ECO:0000313" key="3">
    <source>
        <dbReference type="Proteomes" id="UP001058553"/>
    </source>
</evidence>
<dbReference type="RefSeq" id="WP_259819381.1">
    <property type="nucleotide sequence ID" value="NZ_CP103445.1"/>
</dbReference>
<dbReference type="Proteomes" id="UP001058553">
    <property type="component" value="Chromosome"/>
</dbReference>
<keyword evidence="1" id="KW-0472">Membrane</keyword>
<keyword evidence="1" id="KW-0812">Transmembrane</keyword>
<keyword evidence="1" id="KW-1133">Transmembrane helix</keyword>
<dbReference type="EMBL" id="CP103445">
    <property type="protein sequence ID" value="UWS32502.1"/>
    <property type="molecule type" value="Genomic_DNA"/>
</dbReference>
<accession>A0ABY5X5M9</accession>
<organism evidence="2 3">
    <name type="scientific">Erwinia pyrifoliae</name>
    <dbReference type="NCBI Taxonomy" id="79967"/>
    <lineage>
        <taxon>Bacteria</taxon>
        <taxon>Pseudomonadati</taxon>
        <taxon>Pseudomonadota</taxon>
        <taxon>Gammaproteobacteria</taxon>
        <taxon>Enterobacterales</taxon>
        <taxon>Erwiniaceae</taxon>
        <taxon>Erwinia</taxon>
    </lineage>
</organism>
<name>A0ABY5X5M9_ERWPY</name>
<protein>
    <submittedName>
        <fullName evidence="2">Uncharacterized protein</fullName>
    </submittedName>
</protein>
<evidence type="ECO:0000313" key="2">
    <source>
        <dbReference type="EMBL" id="UWS32502.1"/>
    </source>
</evidence>
<reference evidence="2" key="1">
    <citation type="submission" date="2022-07" db="EMBL/GenBank/DDBJ databases">
        <title>Genetic diversity of Erwinia pyrifoliae.</title>
        <authorList>
            <person name="Park D.S."/>
            <person name="Ham H."/>
        </authorList>
    </citation>
    <scope>NUCLEOTIDE SEQUENCE</scope>
    <source>
        <strain evidence="2">CP201486</strain>
    </source>
</reference>
<evidence type="ECO:0000256" key="1">
    <source>
        <dbReference type="SAM" id="Phobius"/>
    </source>
</evidence>
<feature type="transmembrane region" description="Helical" evidence="1">
    <location>
        <begin position="28"/>
        <end position="49"/>
    </location>
</feature>
<gene>
    <name evidence="2" type="ORF">NYP84_12755</name>
</gene>
<proteinExistence type="predicted"/>